<name>A0A401PXC7_SCYTO</name>
<accession>A0A401PXC7</accession>
<dbReference type="AlphaFoldDB" id="A0A401PXC7"/>
<gene>
    <name evidence="1" type="ORF">scyTo_0016741</name>
</gene>
<comment type="caution">
    <text evidence="1">The sequence shown here is derived from an EMBL/GenBank/DDBJ whole genome shotgun (WGS) entry which is preliminary data.</text>
</comment>
<evidence type="ECO:0000313" key="1">
    <source>
        <dbReference type="EMBL" id="GCB77766.1"/>
    </source>
</evidence>
<organism evidence="1 2">
    <name type="scientific">Scyliorhinus torazame</name>
    <name type="common">Cloudy catshark</name>
    <name type="synonym">Catulus torazame</name>
    <dbReference type="NCBI Taxonomy" id="75743"/>
    <lineage>
        <taxon>Eukaryota</taxon>
        <taxon>Metazoa</taxon>
        <taxon>Chordata</taxon>
        <taxon>Craniata</taxon>
        <taxon>Vertebrata</taxon>
        <taxon>Chondrichthyes</taxon>
        <taxon>Elasmobranchii</taxon>
        <taxon>Galeomorphii</taxon>
        <taxon>Galeoidea</taxon>
        <taxon>Carcharhiniformes</taxon>
        <taxon>Scyliorhinidae</taxon>
        <taxon>Scyliorhinus</taxon>
    </lineage>
</organism>
<proteinExistence type="predicted"/>
<dbReference type="EMBL" id="BFAA01010320">
    <property type="protein sequence ID" value="GCB77766.1"/>
    <property type="molecule type" value="Genomic_DNA"/>
</dbReference>
<protein>
    <submittedName>
        <fullName evidence="1">Uncharacterized protein</fullName>
    </submittedName>
</protein>
<dbReference type="Proteomes" id="UP000288216">
    <property type="component" value="Unassembled WGS sequence"/>
</dbReference>
<reference evidence="1 2" key="1">
    <citation type="journal article" date="2018" name="Nat. Ecol. Evol.">
        <title>Shark genomes provide insights into elasmobranch evolution and the origin of vertebrates.</title>
        <authorList>
            <person name="Hara Y"/>
            <person name="Yamaguchi K"/>
            <person name="Onimaru K"/>
            <person name="Kadota M"/>
            <person name="Koyanagi M"/>
            <person name="Keeley SD"/>
            <person name="Tatsumi K"/>
            <person name="Tanaka K"/>
            <person name="Motone F"/>
            <person name="Kageyama Y"/>
            <person name="Nozu R"/>
            <person name="Adachi N"/>
            <person name="Nishimura O"/>
            <person name="Nakagawa R"/>
            <person name="Tanegashima C"/>
            <person name="Kiyatake I"/>
            <person name="Matsumoto R"/>
            <person name="Murakumo K"/>
            <person name="Nishida K"/>
            <person name="Terakita A"/>
            <person name="Kuratani S"/>
            <person name="Sato K"/>
            <person name="Hyodo S Kuraku.S."/>
        </authorList>
    </citation>
    <scope>NUCLEOTIDE SEQUENCE [LARGE SCALE GENOMIC DNA]</scope>
</reference>
<keyword evidence="2" id="KW-1185">Reference proteome</keyword>
<evidence type="ECO:0000313" key="2">
    <source>
        <dbReference type="Proteomes" id="UP000288216"/>
    </source>
</evidence>
<sequence>MTKMLEYQQWLKQMEFRDVRPKMFNNYIRNSQMVHLKHILSAQRHIMDSVLHYQSHLVKNDLKVSLNLCSPLCRTALYATD</sequence>